<proteinExistence type="predicted"/>
<evidence type="ECO:0000313" key="1">
    <source>
        <dbReference type="EMBL" id="CAB4130028.1"/>
    </source>
</evidence>
<protein>
    <submittedName>
        <fullName evidence="1">Uncharacterized protein</fullName>
    </submittedName>
</protein>
<dbReference type="EMBL" id="LR796235">
    <property type="protein sequence ID" value="CAB4130028.1"/>
    <property type="molecule type" value="Genomic_DNA"/>
</dbReference>
<gene>
    <name evidence="1" type="ORF">UFOVP117_219</name>
</gene>
<sequence>MSKEQMYEYYKTKTEMMMGHGFHGTLLSQEEFINKCKTDTDFSEIWGLKIEERELSIQERNEWFQIHLNGNNPFMKSDWKDYELDQQNIPTKLITITYNNETIEVYE</sequence>
<reference evidence="1" key="1">
    <citation type="submission" date="2020-04" db="EMBL/GenBank/DDBJ databases">
        <authorList>
            <person name="Chiriac C."/>
            <person name="Salcher M."/>
            <person name="Ghai R."/>
            <person name="Kavagutti S V."/>
        </authorList>
    </citation>
    <scope>NUCLEOTIDE SEQUENCE</scope>
</reference>
<name>A0A6J5L5L0_9CAUD</name>
<organism evidence="1">
    <name type="scientific">uncultured Caudovirales phage</name>
    <dbReference type="NCBI Taxonomy" id="2100421"/>
    <lineage>
        <taxon>Viruses</taxon>
        <taxon>Duplodnaviria</taxon>
        <taxon>Heunggongvirae</taxon>
        <taxon>Uroviricota</taxon>
        <taxon>Caudoviricetes</taxon>
        <taxon>Peduoviridae</taxon>
        <taxon>Maltschvirus</taxon>
        <taxon>Maltschvirus maltsch</taxon>
    </lineage>
</organism>
<accession>A0A6J5L5L0</accession>